<evidence type="ECO:0000313" key="2">
    <source>
        <dbReference type="Proteomes" id="UP000287651"/>
    </source>
</evidence>
<gene>
    <name evidence="1" type="ORF">B296_00022889</name>
</gene>
<dbReference type="AlphaFoldDB" id="A0A427A9T2"/>
<accession>A0A427A9T2</accession>
<sequence length="91" mass="10593">MHFSLRRGTGSRLTQGVSRAHKLTKWCLRLFALLMHVVLSHYRFCHVRCAKPLHWLAAGIKRDLMPDVAIPLVSFRIRRLTSRFSRPRGSL</sequence>
<dbReference type="EMBL" id="AMZH03003230">
    <property type="protein sequence ID" value="RRT72990.1"/>
    <property type="molecule type" value="Genomic_DNA"/>
</dbReference>
<evidence type="ECO:0000313" key="1">
    <source>
        <dbReference type="EMBL" id="RRT72990.1"/>
    </source>
</evidence>
<proteinExistence type="predicted"/>
<organism evidence="1 2">
    <name type="scientific">Ensete ventricosum</name>
    <name type="common">Abyssinian banana</name>
    <name type="synonym">Musa ensete</name>
    <dbReference type="NCBI Taxonomy" id="4639"/>
    <lineage>
        <taxon>Eukaryota</taxon>
        <taxon>Viridiplantae</taxon>
        <taxon>Streptophyta</taxon>
        <taxon>Embryophyta</taxon>
        <taxon>Tracheophyta</taxon>
        <taxon>Spermatophyta</taxon>
        <taxon>Magnoliopsida</taxon>
        <taxon>Liliopsida</taxon>
        <taxon>Zingiberales</taxon>
        <taxon>Musaceae</taxon>
        <taxon>Ensete</taxon>
    </lineage>
</organism>
<comment type="caution">
    <text evidence="1">The sequence shown here is derived from an EMBL/GenBank/DDBJ whole genome shotgun (WGS) entry which is preliminary data.</text>
</comment>
<protein>
    <submittedName>
        <fullName evidence="1">Uncharacterized protein</fullName>
    </submittedName>
</protein>
<reference evidence="1 2" key="1">
    <citation type="journal article" date="2014" name="Agronomy (Basel)">
        <title>A Draft Genome Sequence for Ensete ventricosum, the Drought-Tolerant Tree Against Hunger.</title>
        <authorList>
            <person name="Harrison J."/>
            <person name="Moore K.A."/>
            <person name="Paszkiewicz K."/>
            <person name="Jones T."/>
            <person name="Grant M."/>
            <person name="Ambacheew D."/>
            <person name="Muzemil S."/>
            <person name="Studholme D.J."/>
        </authorList>
    </citation>
    <scope>NUCLEOTIDE SEQUENCE [LARGE SCALE GENOMIC DNA]</scope>
</reference>
<dbReference type="Proteomes" id="UP000287651">
    <property type="component" value="Unassembled WGS sequence"/>
</dbReference>
<name>A0A427A9T2_ENSVE</name>